<comment type="caution">
    <text evidence="6">The sequence shown here is derived from an EMBL/GenBank/DDBJ whole genome shotgun (WGS) entry which is preliminary data.</text>
</comment>
<reference evidence="6 7" key="1">
    <citation type="submission" date="2018-01" db="EMBL/GenBank/DDBJ databases">
        <title>Harnessing the power of phylogenomics to disentangle the directionality and signatures of interkingdom host jumping in the parasitic fungal genus Tolypocladium.</title>
        <authorList>
            <person name="Quandt C.A."/>
            <person name="Patterson W."/>
            <person name="Spatafora J.W."/>
        </authorList>
    </citation>
    <scope>NUCLEOTIDE SEQUENCE [LARGE SCALE GENOMIC DNA]</scope>
    <source>
        <strain evidence="6 7">NRBC 100945</strain>
    </source>
</reference>
<dbReference type="InterPro" id="IPR029058">
    <property type="entry name" value="AB_hydrolase_fold"/>
</dbReference>
<keyword evidence="3" id="KW-0442">Lipid degradation</keyword>
<sequence length="389" mass="41934">MMMLLFVLAAVLAAAQAILVPGPPGPFHVAMRVQGFTDTSRPDPFAPKDKPHPRRVLISVFLPIAPHRKYPVETVPYMPPQTAKVYGAQIAEVGLPNNTFASFELEVSKLPTAGTKVKRHHEPPYPVVLFSPGFGVSRLLYNAEARALSSKGYVVVTIDHPYDASIVEFPDGVVFLSANIPLEDPATLVQAIEVRAADVSFIIDQLHNSSVLRKLTDGYPGQVDLNKFALYGHSLGGATAATATLSDSRILGGMNLDGHHYGPVVQKGLDRPFVLVGVPGHDAMPGSNWPELYDNLRGAKMDLAVANTTHLSFLDGPLLLTTIDIPDKLKPGLDAVLGTIEGHRLEDIMLGVLSGFLNLVFRGRAGGLRNIAKDFCEVTVVKSHLPGRK</sequence>
<dbReference type="STRING" id="94208.A0A2S4L5Q8"/>
<keyword evidence="7" id="KW-1185">Reference proteome</keyword>
<evidence type="ECO:0000256" key="1">
    <source>
        <dbReference type="ARBA" id="ARBA00013201"/>
    </source>
</evidence>
<dbReference type="Proteomes" id="UP000237481">
    <property type="component" value="Unassembled WGS sequence"/>
</dbReference>
<dbReference type="OrthoDB" id="2363873at2759"/>
<evidence type="ECO:0000256" key="2">
    <source>
        <dbReference type="ARBA" id="ARBA00022801"/>
    </source>
</evidence>
<dbReference type="AlphaFoldDB" id="A0A2S4L5Q8"/>
<evidence type="ECO:0000256" key="3">
    <source>
        <dbReference type="ARBA" id="ARBA00022963"/>
    </source>
</evidence>
<feature type="signal peptide" evidence="5">
    <location>
        <begin position="1"/>
        <end position="17"/>
    </location>
</feature>
<dbReference type="Gene3D" id="3.40.50.1820">
    <property type="entry name" value="alpha/beta hydrolase"/>
    <property type="match status" value="1"/>
</dbReference>
<name>A0A2S4L5Q8_9HYPO</name>
<proteinExistence type="predicted"/>
<evidence type="ECO:0000256" key="4">
    <source>
        <dbReference type="ARBA" id="ARBA00023098"/>
    </source>
</evidence>
<dbReference type="EMBL" id="PKSG01000211">
    <property type="protein sequence ID" value="POR37731.1"/>
    <property type="molecule type" value="Genomic_DNA"/>
</dbReference>
<dbReference type="PANTHER" id="PTHR10272">
    <property type="entry name" value="PLATELET-ACTIVATING FACTOR ACETYLHYDROLASE"/>
    <property type="match status" value="1"/>
</dbReference>
<dbReference type="SUPFAM" id="SSF53474">
    <property type="entry name" value="alpha/beta-Hydrolases"/>
    <property type="match status" value="1"/>
</dbReference>
<organism evidence="6 7">
    <name type="scientific">Tolypocladium paradoxum</name>
    <dbReference type="NCBI Taxonomy" id="94208"/>
    <lineage>
        <taxon>Eukaryota</taxon>
        <taxon>Fungi</taxon>
        <taxon>Dikarya</taxon>
        <taxon>Ascomycota</taxon>
        <taxon>Pezizomycotina</taxon>
        <taxon>Sordariomycetes</taxon>
        <taxon>Hypocreomycetidae</taxon>
        <taxon>Hypocreales</taxon>
        <taxon>Ophiocordycipitaceae</taxon>
        <taxon>Tolypocladium</taxon>
    </lineage>
</organism>
<keyword evidence="4" id="KW-0443">Lipid metabolism</keyword>
<keyword evidence="5" id="KW-0732">Signal</keyword>
<accession>A0A2S4L5Q8</accession>
<protein>
    <recommendedName>
        <fullName evidence="1">1-alkyl-2-acetylglycerophosphocholine esterase</fullName>
        <ecNumber evidence="1">3.1.1.47</ecNumber>
    </recommendedName>
</protein>
<dbReference type="GO" id="GO:0016042">
    <property type="term" value="P:lipid catabolic process"/>
    <property type="evidence" value="ECO:0007669"/>
    <property type="project" value="UniProtKB-KW"/>
</dbReference>
<dbReference type="GO" id="GO:0003847">
    <property type="term" value="F:1-alkyl-2-acetylglycerophosphocholine esterase activity"/>
    <property type="evidence" value="ECO:0007669"/>
    <property type="project" value="UniProtKB-EC"/>
</dbReference>
<dbReference type="EC" id="3.1.1.47" evidence="1"/>
<gene>
    <name evidence="6" type="ORF">TPAR_02054</name>
</gene>
<evidence type="ECO:0000256" key="5">
    <source>
        <dbReference type="SAM" id="SignalP"/>
    </source>
</evidence>
<evidence type="ECO:0000313" key="6">
    <source>
        <dbReference type="EMBL" id="POR37731.1"/>
    </source>
</evidence>
<dbReference type="PANTHER" id="PTHR10272:SF14">
    <property type="entry name" value="PAF ACETYLHYDROLASE FAMILY PROTEIN"/>
    <property type="match status" value="1"/>
</dbReference>
<feature type="chain" id="PRO_5015416034" description="1-alkyl-2-acetylglycerophosphocholine esterase" evidence="5">
    <location>
        <begin position="18"/>
        <end position="389"/>
    </location>
</feature>
<evidence type="ECO:0000313" key="7">
    <source>
        <dbReference type="Proteomes" id="UP000237481"/>
    </source>
</evidence>
<keyword evidence="2 6" id="KW-0378">Hydrolase</keyword>
<dbReference type="Pfam" id="PF03403">
    <property type="entry name" value="PAF-AH_p_II"/>
    <property type="match status" value="1"/>
</dbReference>